<proteinExistence type="predicted"/>
<dbReference type="Pfam" id="PF11209">
    <property type="entry name" value="LmeA"/>
    <property type="match status" value="1"/>
</dbReference>
<protein>
    <recommendedName>
        <fullName evidence="5">DUF2993 domain-containing protein</fullName>
    </recommendedName>
</protein>
<accession>A0A918TZ74</accession>
<evidence type="ECO:0008006" key="5">
    <source>
        <dbReference type="Google" id="ProtNLM"/>
    </source>
</evidence>
<name>A0A918TZ74_STRCJ</name>
<reference evidence="3" key="1">
    <citation type="journal article" date="2014" name="Int. J. Syst. Evol. Microbiol.">
        <title>Complete genome sequence of Corynebacterium casei LMG S-19264T (=DSM 44701T), isolated from a smear-ripened cheese.</title>
        <authorList>
            <consortium name="US DOE Joint Genome Institute (JGI-PGF)"/>
            <person name="Walter F."/>
            <person name="Albersmeier A."/>
            <person name="Kalinowski J."/>
            <person name="Ruckert C."/>
        </authorList>
    </citation>
    <scope>NUCLEOTIDE SEQUENCE</scope>
    <source>
        <strain evidence="3">JCM 4633</strain>
    </source>
</reference>
<organism evidence="3 4">
    <name type="scientific">Streptomyces cinnamoneus</name>
    <name type="common">Streptoverticillium cinnamoneum</name>
    <dbReference type="NCBI Taxonomy" id="53446"/>
    <lineage>
        <taxon>Bacteria</taxon>
        <taxon>Bacillati</taxon>
        <taxon>Actinomycetota</taxon>
        <taxon>Actinomycetes</taxon>
        <taxon>Kitasatosporales</taxon>
        <taxon>Streptomycetaceae</taxon>
        <taxon>Streptomyces</taxon>
        <taxon>Streptomyces cinnamoneus group</taxon>
    </lineage>
</organism>
<sequence length="436" mass="47888">MRTPTRIHPRPPNPYDELASLADPAPRPHDHPHDHGPGSQEPDEPPLIPAGATPVDDTTPWAPPDHRRPRRPPRPGRRRGNRGPRTRRRPPSPLRTYRRAATWLFLLLSAAAFLVLADRCAAMYAEKKAQHELQQALHLEAEPQVDIHGFPFLTQVLTKRLQQVDVTVPDVAADRVSLAKVRASARDVRLDGSLTDGIRGAVVGDLDGNVLLSFEDMRRELGASQIRFSDRGGNAIGAEGRLPVAGQELQLRAQARLRRDGDRALSTEVDGVSLDIPRVATYRPGDAHTGRSLTLHPEAAGRISRDAERAKALFSVPAVAARLGVDADGLDAALRSEDRLRELTGSPRFVEALTRINLVDVVTEHPWLLQRLGIDPAVLTALTHLQPPDLTDRLALSFRLPPQAEDLHLREVTVQRDGIRVELTAAGLSLPGTVKR</sequence>
<evidence type="ECO:0000256" key="2">
    <source>
        <dbReference type="SAM" id="Phobius"/>
    </source>
</evidence>
<dbReference type="RefSeq" id="WP_190112713.1">
    <property type="nucleotide sequence ID" value="NZ_BMVB01000029.1"/>
</dbReference>
<evidence type="ECO:0000313" key="4">
    <source>
        <dbReference type="Proteomes" id="UP000646244"/>
    </source>
</evidence>
<feature type="compositionally biased region" description="Basic and acidic residues" evidence="1">
    <location>
        <begin position="26"/>
        <end position="36"/>
    </location>
</feature>
<keyword evidence="2" id="KW-0812">Transmembrane</keyword>
<dbReference type="AlphaFoldDB" id="A0A918TZ74"/>
<gene>
    <name evidence="3" type="ORF">GCM10010507_55990</name>
</gene>
<evidence type="ECO:0000313" key="3">
    <source>
        <dbReference type="EMBL" id="GHC70067.1"/>
    </source>
</evidence>
<dbReference type="InterPro" id="IPR021373">
    <property type="entry name" value="DUF2993"/>
</dbReference>
<feature type="transmembrane region" description="Helical" evidence="2">
    <location>
        <begin position="97"/>
        <end position="117"/>
    </location>
</feature>
<feature type="compositionally biased region" description="Basic residues" evidence="1">
    <location>
        <begin position="67"/>
        <end position="90"/>
    </location>
</feature>
<keyword evidence="2" id="KW-1133">Transmembrane helix</keyword>
<dbReference type="EMBL" id="BMVB01000029">
    <property type="protein sequence ID" value="GHC70067.1"/>
    <property type="molecule type" value="Genomic_DNA"/>
</dbReference>
<reference evidence="3" key="2">
    <citation type="submission" date="2020-09" db="EMBL/GenBank/DDBJ databases">
        <authorList>
            <person name="Sun Q."/>
            <person name="Ohkuma M."/>
        </authorList>
    </citation>
    <scope>NUCLEOTIDE SEQUENCE</scope>
    <source>
        <strain evidence="3">JCM 4633</strain>
    </source>
</reference>
<evidence type="ECO:0000256" key="1">
    <source>
        <dbReference type="SAM" id="MobiDB-lite"/>
    </source>
</evidence>
<dbReference type="Proteomes" id="UP000646244">
    <property type="component" value="Unassembled WGS sequence"/>
</dbReference>
<feature type="region of interest" description="Disordered" evidence="1">
    <location>
        <begin position="1"/>
        <end position="94"/>
    </location>
</feature>
<comment type="caution">
    <text evidence="3">The sequence shown here is derived from an EMBL/GenBank/DDBJ whole genome shotgun (WGS) entry which is preliminary data.</text>
</comment>
<keyword evidence="2" id="KW-0472">Membrane</keyword>